<dbReference type="RefSeq" id="WP_094103023.1">
    <property type="nucleotide sequence ID" value="NZ_MPOH02000011.1"/>
</dbReference>
<dbReference type="AlphaFoldDB" id="A0A1V6MTG7"/>
<proteinExistence type="predicted"/>
<gene>
    <name evidence="3" type="ORF">BM536_014875</name>
</gene>
<reference evidence="3 4" key="2">
    <citation type="submission" date="2017-02" db="EMBL/GenBank/DDBJ databases">
        <title>Draft genome sequence of Streptomyces phaeoluteigriseus type strain DSM41896.</title>
        <authorList>
            <person name="Salih T.S."/>
            <person name="Algora Gallardo L."/>
            <person name="Melo Santos T."/>
            <person name="Filgueira Martinez S."/>
            <person name="Herron P.R."/>
        </authorList>
    </citation>
    <scope>NUCLEOTIDE SEQUENCE [LARGE SCALE GENOMIC DNA]</scope>
    <source>
        <strain evidence="3 4">DSM 41896</strain>
    </source>
</reference>
<feature type="compositionally biased region" description="Basic and acidic residues" evidence="1">
    <location>
        <begin position="81"/>
        <end position="96"/>
    </location>
</feature>
<feature type="transmembrane region" description="Helical" evidence="2">
    <location>
        <begin position="12"/>
        <end position="33"/>
    </location>
</feature>
<keyword evidence="2" id="KW-1133">Transmembrane helix</keyword>
<reference evidence="4" key="1">
    <citation type="submission" date="2016-11" db="EMBL/GenBank/DDBJ databases">
        <authorList>
            <person name="Schniete J.K."/>
            <person name="Salih T."/>
            <person name="Algora Gallardo L."/>
            <person name="Martinez Fernandez S."/>
            <person name="Herron P.R."/>
        </authorList>
    </citation>
    <scope>NUCLEOTIDE SEQUENCE [LARGE SCALE GENOMIC DNA]</scope>
    <source>
        <strain evidence="4">DSM 41896</strain>
    </source>
</reference>
<dbReference type="EMBL" id="MPOH02000011">
    <property type="protein sequence ID" value="OQD55760.1"/>
    <property type="molecule type" value="Genomic_DNA"/>
</dbReference>
<evidence type="ECO:0000256" key="2">
    <source>
        <dbReference type="SAM" id="Phobius"/>
    </source>
</evidence>
<dbReference type="Proteomes" id="UP000184286">
    <property type="component" value="Unassembled WGS sequence"/>
</dbReference>
<evidence type="ECO:0000313" key="4">
    <source>
        <dbReference type="Proteomes" id="UP000184286"/>
    </source>
</evidence>
<organism evidence="3 4">
    <name type="scientific">Streptomyces phaeoluteigriseus</name>
    <dbReference type="NCBI Taxonomy" id="114686"/>
    <lineage>
        <taxon>Bacteria</taxon>
        <taxon>Bacillati</taxon>
        <taxon>Actinomycetota</taxon>
        <taxon>Actinomycetes</taxon>
        <taxon>Kitasatosporales</taxon>
        <taxon>Streptomycetaceae</taxon>
        <taxon>Streptomyces</taxon>
        <taxon>Streptomyces aurantiacus group</taxon>
    </lineage>
</organism>
<feature type="region of interest" description="Disordered" evidence="1">
    <location>
        <begin position="57"/>
        <end position="119"/>
    </location>
</feature>
<dbReference type="OrthoDB" id="4337460at2"/>
<protein>
    <submittedName>
        <fullName evidence="3">Uncharacterized protein</fullName>
    </submittedName>
</protein>
<accession>A0A1V6MTG7</accession>
<name>A0A1V6MTG7_9ACTN</name>
<keyword evidence="2" id="KW-0472">Membrane</keyword>
<keyword evidence="2" id="KW-0812">Transmembrane</keyword>
<evidence type="ECO:0000313" key="3">
    <source>
        <dbReference type="EMBL" id="OQD55760.1"/>
    </source>
</evidence>
<evidence type="ECO:0000256" key="1">
    <source>
        <dbReference type="SAM" id="MobiDB-lite"/>
    </source>
</evidence>
<sequence length="142" mass="15245">MPEHLSIPHPTGPAAVALALAGAAWLIAVTALLRRARPGAGVWGSWTGAQRTRRTALGAMRPGHDAIPPGPRGRRRTTGVRRRDAHVQRPETDVRRPGPGRPPTLPALPPQHRTGPHQEAVELTAAERAAFEHLVRGLNGDR</sequence>
<comment type="caution">
    <text evidence="3">The sequence shown here is derived from an EMBL/GenBank/DDBJ whole genome shotgun (WGS) entry which is preliminary data.</text>
</comment>
<feature type="compositionally biased region" description="Pro residues" evidence="1">
    <location>
        <begin position="99"/>
        <end position="109"/>
    </location>
</feature>